<reference evidence="3" key="1">
    <citation type="journal article" date="2011" name="Nature">
        <title>Genome sequence and analysis of the tuber crop potato.</title>
        <authorList>
            <consortium name="The Potato Genome Sequencing Consortium"/>
        </authorList>
    </citation>
    <scope>NUCLEOTIDE SEQUENCE [LARGE SCALE GENOMIC DNA]</scope>
    <source>
        <strain evidence="3">cv. DM1-3 516 R44</strain>
    </source>
</reference>
<evidence type="ECO:0000256" key="1">
    <source>
        <dbReference type="SAM" id="MobiDB-lite"/>
    </source>
</evidence>
<keyword evidence="3" id="KW-1185">Reference proteome</keyword>
<dbReference type="EnsemblPlants" id="PGSC0003DMT400086327">
    <property type="protein sequence ID" value="PGSC0003DMT400086327"/>
    <property type="gene ID" value="PGSC0003DMG400035898"/>
</dbReference>
<dbReference type="Gramene" id="PGSC0003DMT400086327">
    <property type="protein sequence ID" value="PGSC0003DMT400086327"/>
    <property type="gene ID" value="PGSC0003DMG400035898"/>
</dbReference>
<dbReference type="InParanoid" id="M1DBH7"/>
<feature type="region of interest" description="Disordered" evidence="1">
    <location>
        <begin position="97"/>
        <end position="117"/>
    </location>
</feature>
<feature type="compositionally biased region" description="Basic and acidic residues" evidence="1">
    <location>
        <begin position="97"/>
        <end position="111"/>
    </location>
</feature>
<sequence>MNLGYEAWMDLCPVGPIRSSHKRATLGGFGEPWGLGFRVLFKDPWHLKFKGKHGHYFAKKNKKAEKNKENDNLRIIESTFRVAKGSQFAFCSSVRSPETKDQVGGKREQSAHCRAVP</sequence>
<evidence type="ECO:0000313" key="3">
    <source>
        <dbReference type="Proteomes" id="UP000011115"/>
    </source>
</evidence>
<reference evidence="2" key="2">
    <citation type="submission" date="2015-06" db="UniProtKB">
        <authorList>
            <consortium name="EnsemblPlants"/>
        </authorList>
    </citation>
    <scope>IDENTIFICATION</scope>
    <source>
        <strain evidence="2">DM1-3 516 R44</strain>
    </source>
</reference>
<dbReference type="HOGENOM" id="CLU_2089054_0_0_1"/>
<dbReference type="AlphaFoldDB" id="M1DBH7"/>
<name>M1DBH7_SOLTU</name>
<organism evidence="2 3">
    <name type="scientific">Solanum tuberosum</name>
    <name type="common">Potato</name>
    <dbReference type="NCBI Taxonomy" id="4113"/>
    <lineage>
        <taxon>Eukaryota</taxon>
        <taxon>Viridiplantae</taxon>
        <taxon>Streptophyta</taxon>
        <taxon>Embryophyta</taxon>
        <taxon>Tracheophyta</taxon>
        <taxon>Spermatophyta</taxon>
        <taxon>Magnoliopsida</taxon>
        <taxon>eudicotyledons</taxon>
        <taxon>Gunneridae</taxon>
        <taxon>Pentapetalae</taxon>
        <taxon>asterids</taxon>
        <taxon>lamiids</taxon>
        <taxon>Solanales</taxon>
        <taxon>Solanaceae</taxon>
        <taxon>Solanoideae</taxon>
        <taxon>Solaneae</taxon>
        <taxon>Solanum</taxon>
    </lineage>
</organism>
<evidence type="ECO:0000313" key="2">
    <source>
        <dbReference type="EnsemblPlants" id="PGSC0003DMT400086327"/>
    </source>
</evidence>
<dbReference type="PaxDb" id="4113-PGSC0003DMT400086327"/>
<accession>M1DBH7</accession>
<dbReference type="Proteomes" id="UP000011115">
    <property type="component" value="Unassembled WGS sequence"/>
</dbReference>
<protein>
    <submittedName>
        <fullName evidence="2">Uncharacterized protein</fullName>
    </submittedName>
</protein>
<proteinExistence type="predicted"/>